<gene>
    <name evidence="1" type="ORF">SAMN04489727_0471</name>
</gene>
<sequence length="256" mass="28005">MTADKRTQNYAAEAEILKLARVLDVEPARLAYLARVDADDLQAFREQVTDTLFDANAAVLQRMALAARIVPVAVLAKIAEKVFGPLLCARIAGLVDVGRGVDVAKRLSPRFLAEVAAELDPRRASAIISRIPLDTVLAVAAELALRQDWITLGRFVGHLPDLTVRRALEQIDDPALLRIAFVLDDKHRIDHVVGLLPAHRLGRLVTAASKNEDLWTPALDLLTHLGDARRATLAPLVAGLPDGFRERVQATIRELP</sequence>
<dbReference type="Proteomes" id="UP000199622">
    <property type="component" value="Unassembled WGS sequence"/>
</dbReference>
<proteinExistence type="predicted"/>
<name>A0A1H4IFC1_9PSEU</name>
<dbReference type="AlphaFoldDB" id="A0A1H4IFC1"/>
<evidence type="ECO:0000313" key="2">
    <source>
        <dbReference type="Proteomes" id="UP000199622"/>
    </source>
</evidence>
<evidence type="ECO:0000313" key="1">
    <source>
        <dbReference type="EMBL" id="SEB32346.1"/>
    </source>
</evidence>
<dbReference type="OrthoDB" id="4529786at2"/>
<evidence type="ECO:0008006" key="3">
    <source>
        <dbReference type="Google" id="ProtNLM"/>
    </source>
</evidence>
<accession>A0A1H4IFC1</accession>
<keyword evidence="2" id="KW-1185">Reference proteome</keyword>
<protein>
    <recommendedName>
        <fullName evidence="3">Leucine rich repeat variant</fullName>
    </recommendedName>
</protein>
<organism evidence="1 2">
    <name type="scientific">Amycolatopsis tolypomycina</name>
    <dbReference type="NCBI Taxonomy" id="208445"/>
    <lineage>
        <taxon>Bacteria</taxon>
        <taxon>Bacillati</taxon>
        <taxon>Actinomycetota</taxon>
        <taxon>Actinomycetes</taxon>
        <taxon>Pseudonocardiales</taxon>
        <taxon>Pseudonocardiaceae</taxon>
        <taxon>Amycolatopsis</taxon>
    </lineage>
</organism>
<dbReference type="RefSeq" id="WP_091304194.1">
    <property type="nucleotide sequence ID" value="NZ_FNSO01000002.1"/>
</dbReference>
<reference evidence="2" key="1">
    <citation type="submission" date="2016-10" db="EMBL/GenBank/DDBJ databases">
        <authorList>
            <person name="Varghese N."/>
            <person name="Submissions S."/>
        </authorList>
    </citation>
    <scope>NUCLEOTIDE SEQUENCE [LARGE SCALE GENOMIC DNA]</scope>
    <source>
        <strain evidence="2">DSM 44544</strain>
    </source>
</reference>
<dbReference type="EMBL" id="FNSO01000002">
    <property type="protein sequence ID" value="SEB32346.1"/>
    <property type="molecule type" value="Genomic_DNA"/>
</dbReference>
<dbReference type="STRING" id="208445.SAMN04489727_0471"/>